<dbReference type="GO" id="GO:0016579">
    <property type="term" value="P:protein deubiquitination"/>
    <property type="evidence" value="ECO:0007669"/>
    <property type="project" value="InterPro"/>
</dbReference>
<dbReference type="EMBL" id="SWKV01000069">
    <property type="protein sequence ID" value="KAF3034307.1"/>
    <property type="molecule type" value="Genomic_DNA"/>
</dbReference>
<evidence type="ECO:0000313" key="11">
    <source>
        <dbReference type="Proteomes" id="UP000758155"/>
    </source>
</evidence>
<reference evidence="10" key="1">
    <citation type="submission" date="2019-04" db="EMBL/GenBank/DDBJ databases">
        <title>Sequencing of skin fungus with MAO and IRED activity.</title>
        <authorList>
            <person name="Marsaioli A.J."/>
            <person name="Bonatto J.M.C."/>
            <person name="Reis Junior O."/>
        </authorList>
    </citation>
    <scope>NUCLEOTIDE SEQUENCE</scope>
    <source>
        <strain evidence="10">28M1</strain>
    </source>
</reference>
<keyword evidence="11" id="KW-1185">Reference proteome</keyword>
<proteinExistence type="inferred from homology"/>
<comment type="catalytic activity">
    <reaction evidence="1">
        <text>Thiol-dependent hydrolysis of ester, thioester, amide, peptide and isopeptide bonds formed by the C-terminal Gly of ubiquitin (a 76-residue protein attached to proteins as an intracellular targeting signal).</text>
        <dbReference type="EC" id="3.4.19.12"/>
    </reaction>
</comment>
<protein>
    <recommendedName>
        <fullName evidence="3">ubiquitinyl hydrolase 1</fullName>
        <ecNumber evidence="3">3.4.19.12</ecNumber>
    </recommendedName>
</protein>
<dbReference type="GO" id="GO:0005829">
    <property type="term" value="C:cytosol"/>
    <property type="evidence" value="ECO:0007669"/>
    <property type="project" value="TreeGrafter"/>
</dbReference>
<dbReference type="AlphaFoldDB" id="A0A9P4WK75"/>
<evidence type="ECO:0000256" key="2">
    <source>
        <dbReference type="ARBA" id="ARBA00009085"/>
    </source>
</evidence>
<dbReference type="EC" id="3.4.19.12" evidence="3"/>
<feature type="region of interest" description="Disordered" evidence="8">
    <location>
        <begin position="319"/>
        <end position="341"/>
    </location>
</feature>
<dbReference type="GO" id="GO:0006508">
    <property type="term" value="P:proteolysis"/>
    <property type="evidence" value="ECO:0007669"/>
    <property type="project" value="UniProtKB-KW"/>
</dbReference>
<dbReference type="InterPro" id="IPR050164">
    <property type="entry name" value="Peptidase_C19"/>
</dbReference>
<dbReference type="Pfam" id="PF00443">
    <property type="entry name" value="UCH"/>
    <property type="match status" value="1"/>
</dbReference>
<feature type="compositionally biased region" description="Polar residues" evidence="8">
    <location>
        <begin position="322"/>
        <end position="335"/>
    </location>
</feature>
<evidence type="ECO:0000256" key="7">
    <source>
        <dbReference type="ARBA" id="ARBA00022807"/>
    </source>
</evidence>
<feature type="domain" description="USP" evidence="9">
    <location>
        <begin position="119"/>
        <end position="556"/>
    </location>
</feature>
<dbReference type="InterPro" id="IPR001394">
    <property type="entry name" value="Peptidase_C19_UCH"/>
</dbReference>
<feature type="compositionally biased region" description="Basic and acidic residues" evidence="8">
    <location>
        <begin position="14"/>
        <end position="26"/>
    </location>
</feature>
<comment type="similarity">
    <text evidence="2">Belongs to the peptidase C19 family.</text>
</comment>
<feature type="region of interest" description="Disordered" evidence="8">
    <location>
        <begin position="562"/>
        <end position="696"/>
    </location>
</feature>
<feature type="compositionally biased region" description="Basic and acidic residues" evidence="8">
    <location>
        <begin position="763"/>
        <end position="785"/>
    </location>
</feature>
<sequence length="903" mass="100855">MNGMQRFLSRREKHQAEKRKSKEAARIKRKSGQPVSSDLYKIFTNEDSKPTADKDASKNVTMLLSRLQGMGITSMGKEQAEHALAWYPDNIDQAYDVLVLANESIEGELKDYDPNIKMVGAINRNMVTCYLDALLFAMFARLDAFEAMLFDNFDDEPRKKLAAILRLWVNLLRTGRLIKVELTKHLQDALADCGWEDAARVCQQDASEAFTFITGALELPLLTLKMDIYHTGREDKEDDHKFVNERLLEVAIPEQEGEGIITLEDCLETYFNNRIEVKRFLQRQNTIGSVRSANREPIDRDPEKNETIHVESVELLGPESPMVSTPVSMESSTPLSPVRPLLDGRRRADSIFSQRFKNAEDRKFDEKKHLDDMLNNSSSGRPRSASLLRKEVLMPAWQFFSLIPWYTDNVPKTDAQVAAHFSARRPVLGICLKRYSMTMHGAPKRLSTYVDIPLEIALPHFVSDDRIAEEGPLFGNFKLVLQSVVCHRGVSVDSGHYISLIRANERERPGTSMSEDDGDTGAWLRFDDLSNPRVADVDIKKALREESPYLLFYQVQPIDDELASRGDPPTYAEAQTGAISSGPSRETLASSPEASGTDIESGGEWDKVKPVDVHPESVVSDEPVGRASMSSNRRSSIAFEDTESFSRGRTEPHTPSDESKAAFLSASRRGSRTWLGTKSRPTSQSGEGRLSLTLSRLTGRGSKDKLAIAEGGATEDPVIVINSVESQDHTPPEASSAVKEQKETTLSRKKSKKGKKEHHRSKSRDPTGELSEKKHKDKNRPDRECSVIEEFVGHTQPQRTMISVSFGVEVPQPVPKSEPGPTPLDRRASAPDLANIGTVQDNASEPYKTGNFLRLQLQNASGRHLVANAKMVKTFEPFSMASVLLMRIFEPTISLAGDFVLKL</sequence>
<dbReference type="OrthoDB" id="6287070at2759"/>
<evidence type="ECO:0000256" key="4">
    <source>
        <dbReference type="ARBA" id="ARBA00022670"/>
    </source>
</evidence>
<keyword evidence="6" id="KW-0378">Hydrolase</keyword>
<keyword evidence="7" id="KW-0788">Thiol protease</keyword>
<dbReference type="InterPro" id="IPR038765">
    <property type="entry name" value="Papain-like_cys_pep_sf"/>
</dbReference>
<feature type="region of interest" description="Disordered" evidence="8">
    <location>
        <begin position="725"/>
        <end position="785"/>
    </location>
</feature>
<feature type="compositionally biased region" description="Basic and acidic residues" evidence="8">
    <location>
        <begin position="604"/>
        <end position="615"/>
    </location>
</feature>
<keyword evidence="5" id="KW-0833">Ubl conjugation pathway</keyword>
<evidence type="ECO:0000256" key="3">
    <source>
        <dbReference type="ARBA" id="ARBA00012759"/>
    </source>
</evidence>
<accession>A0A9P4WK75</accession>
<dbReference type="InterPro" id="IPR028889">
    <property type="entry name" value="USP"/>
</dbReference>
<dbReference type="GO" id="GO:0004843">
    <property type="term" value="F:cysteine-type deubiquitinase activity"/>
    <property type="evidence" value="ECO:0007669"/>
    <property type="project" value="UniProtKB-EC"/>
</dbReference>
<dbReference type="Proteomes" id="UP000758155">
    <property type="component" value="Unassembled WGS sequence"/>
</dbReference>
<name>A0A9P4WK75_9PLEO</name>
<keyword evidence="4" id="KW-0645">Protease</keyword>
<feature type="compositionally biased region" description="Polar residues" evidence="8">
    <location>
        <begin position="674"/>
        <end position="684"/>
    </location>
</feature>
<dbReference type="SUPFAM" id="SSF54001">
    <property type="entry name" value="Cysteine proteinases"/>
    <property type="match status" value="1"/>
</dbReference>
<dbReference type="Gene3D" id="3.90.70.10">
    <property type="entry name" value="Cysteine proteinases"/>
    <property type="match status" value="2"/>
</dbReference>
<feature type="compositionally biased region" description="Basic residues" evidence="8">
    <location>
        <begin position="747"/>
        <end position="762"/>
    </location>
</feature>
<evidence type="ECO:0000313" key="10">
    <source>
        <dbReference type="EMBL" id="KAF3034307.1"/>
    </source>
</evidence>
<gene>
    <name evidence="10" type="ORF">E8E12_003303</name>
</gene>
<evidence type="ECO:0000256" key="6">
    <source>
        <dbReference type="ARBA" id="ARBA00022801"/>
    </source>
</evidence>
<dbReference type="GO" id="GO:0005634">
    <property type="term" value="C:nucleus"/>
    <property type="evidence" value="ECO:0007669"/>
    <property type="project" value="UniProtKB-SubCell"/>
</dbReference>
<dbReference type="PANTHER" id="PTHR24006">
    <property type="entry name" value="UBIQUITIN CARBOXYL-TERMINAL HYDROLASE"/>
    <property type="match status" value="1"/>
</dbReference>
<evidence type="ECO:0000256" key="1">
    <source>
        <dbReference type="ARBA" id="ARBA00000707"/>
    </source>
</evidence>
<feature type="compositionally biased region" description="Low complexity" evidence="8">
    <location>
        <begin position="685"/>
        <end position="696"/>
    </location>
</feature>
<dbReference type="PROSITE" id="PS50235">
    <property type="entry name" value="USP_3"/>
    <property type="match status" value="1"/>
</dbReference>
<feature type="compositionally biased region" description="Polar residues" evidence="8">
    <location>
        <begin position="577"/>
        <end position="594"/>
    </location>
</feature>
<dbReference type="PANTHER" id="PTHR24006:SF722">
    <property type="entry name" value="UBIQUITIN CARBOXYL-TERMINAL HYDROLASE 48"/>
    <property type="match status" value="1"/>
</dbReference>
<evidence type="ECO:0000256" key="8">
    <source>
        <dbReference type="SAM" id="MobiDB-lite"/>
    </source>
</evidence>
<feature type="compositionally biased region" description="Basic and acidic residues" evidence="8">
    <location>
        <begin position="644"/>
        <end position="660"/>
    </location>
</feature>
<comment type="caution">
    <text evidence="10">The sequence shown here is derived from an EMBL/GenBank/DDBJ whole genome shotgun (WGS) entry which is preliminary data.</text>
</comment>
<evidence type="ECO:0000259" key="9">
    <source>
        <dbReference type="PROSITE" id="PS50235"/>
    </source>
</evidence>
<evidence type="ECO:0000256" key="5">
    <source>
        <dbReference type="ARBA" id="ARBA00022786"/>
    </source>
</evidence>
<feature type="region of interest" description="Disordered" evidence="8">
    <location>
        <begin position="1"/>
        <end position="35"/>
    </location>
</feature>
<organism evidence="10 11">
    <name type="scientific">Didymella heteroderae</name>
    <dbReference type="NCBI Taxonomy" id="1769908"/>
    <lineage>
        <taxon>Eukaryota</taxon>
        <taxon>Fungi</taxon>
        <taxon>Dikarya</taxon>
        <taxon>Ascomycota</taxon>
        <taxon>Pezizomycotina</taxon>
        <taxon>Dothideomycetes</taxon>
        <taxon>Pleosporomycetidae</taxon>
        <taxon>Pleosporales</taxon>
        <taxon>Pleosporineae</taxon>
        <taxon>Didymellaceae</taxon>
        <taxon>Didymella</taxon>
    </lineage>
</organism>